<reference evidence="3 4" key="1">
    <citation type="submission" date="2018-03" db="EMBL/GenBank/DDBJ databases">
        <title>The draft genome of Mesorhizobium sp. 6GN-30.</title>
        <authorList>
            <person name="Liu L."/>
            <person name="Li L."/>
            <person name="Wang T."/>
            <person name="Zhang X."/>
            <person name="Liang L."/>
        </authorList>
    </citation>
    <scope>NUCLEOTIDE SEQUENCE [LARGE SCALE GENOMIC DNA]</scope>
    <source>
        <strain evidence="3 4">6GN30</strain>
    </source>
</reference>
<evidence type="ECO:0000256" key="2">
    <source>
        <dbReference type="ARBA" id="ARBA00022525"/>
    </source>
</evidence>
<comment type="caution">
    <text evidence="3">The sequence shown here is derived from an EMBL/GenBank/DDBJ whole genome shotgun (WGS) entry which is preliminary data.</text>
</comment>
<dbReference type="GO" id="GO:0005509">
    <property type="term" value="F:calcium ion binding"/>
    <property type="evidence" value="ECO:0007669"/>
    <property type="project" value="InterPro"/>
</dbReference>
<keyword evidence="4" id="KW-1185">Reference proteome</keyword>
<dbReference type="PANTHER" id="PTHR38340">
    <property type="entry name" value="S-LAYER PROTEIN"/>
    <property type="match status" value="1"/>
</dbReference>
<comment type="subcellular location">
    <subcellularLocation>
        <location evidence="1">Secreted</location>
    </subcellularLocation>
</comment>
<organism evidence="3 4">
    <name type="scientific">Kumtagia ephedrae</name>
    <dbReference type="NCBI Taxonomy" id="2116701"/>
    <lineage>
        <taxon>Bacteria</taxon>
        <taxon>Pseudomonadati</taxon>
        <taxon>Pseudomonadota</taxon>
        <taxon>Alphaproteobacteria</taxon>
        <taxon>Hyphomicrobiales</taxon>
        <taxon>Phyllobacteriaceae</taxon>
        <taxon>Kumtagia</taxon>
    </lineage>
</organism>
<proteinExistence type="predicted"/>
<dbReference type="RefSeq" id="WP_106774853.1">
    <property type="nucleotide sequence ID" value="NZ_PXYK01000031.1"/>
</dbReference>
<evidence type="ECO:0000313" key="3">
    <source>
        <dbReference type="EMBL" id="PSJ54164.1"/>
    </source>
</evidence>
<dbReference type="GO" id="GO:0005576">
    <property type="term" value="C:extracellular region"/>
    <property type="evidence" value="ECO:0007669"/>
    <property type="project" value="UniProtKB-SubCell"/>
</dbReference>
<dbReference type="OrthoDB" id="3817502at2"/>
<dbReference type="InterPro" id="IPR011049">
    <property type="entry name" value="Serralysin-like_metalloprot_C"/>
</dbReference>
<dbReference type="Gene3D" id="2.150.10.10">
    <property type="entry name" value="Serralysin-like metalloprotease, C-terminal"/>
    <property type="match status" value="6"/>
</dbReference>
<dbReference type="InterPro" id="IPR050557">
    <property type="entry name" value="RTX_toxin/Mannuronan_C5-epim"/>
</dbReference>
<dbReference type="InterPro" id="IPR018511">
    <property type="entry name" value="Hemolysin-typ_Ca-bd_CS"/>
</dbReference>
<protein>
    <submittedName>
        <fullName evidence="3">Calcium-binding protein</fullName>
    </submittedName>
</protein>
<sequence>MAVIQGTNGDDILNGTGGGDSIRGFAGNDELFGGDGGDVLDGGPGADLLDGGGDGGLFNVDDVATYRSATTGVHATLRNPSENTGDAAGDTYINIQELHGSNFDDILHGNSRGNGLSGGGGDDILDGGSDGDRLFGGTGVDSASYMFALTGIVASLLDRSENTGEADGDRYFDIENLLGSNFNDRLIADGLDNFLAGNGGDDQLLGGAGNDRLDGGVGSNTLEGGIGLDTVDYSTASSAVFVLLEQAFGFGGGRSDLYTGIENVIGSAFDDELVGDGFDNDIRGGLGNDKLEGGLGADLLDGGFGADLLEGGDGSDQINGGFDADTMIGGAGDDLYHVDDIADRIFEVAGEGTDTVTSSVTYVLTAGAAVETLRTTSNGDTGAINLTGNAFDQTIVGNNGRNVLRGGGGKDTLQGLAGNDTYFVDSADDVVVEGADAFDGEADLVATSADYVLGAGVHVETLRTTANGGTLAIDLTGNALQQTIIGNAGVNILHDGGVGAADTMTGLDGNDTYRVFNSEDVVVEAAGAAAGTADRVSVAVDYKLGAGVHVEIMTTNGSAGTSAIDLTGNEFAQEITGNSGDNRLEGKGGADQLRGLGGADTFVFATKLGGGNIDTILDFSVADDRFLLSDAIFTALNPGTLAASAFRANTTGLAGDASDRIIYETDSGELYYDADGNGAGAGVLFAKLDVGLSLTNADFSVA</sequence>
<evidence type="ECO:0000256" key="1">
    <source>
        <dbReference type="ARBA" id="ARBA00004613"/>
    </source>
</evidence>
<dbReference type="PROSITE" id="PS00330">
    <property type="entry name" value="HEMOLYSIN_CALCIUM"/>
    <property type="match status" value="5"/>
</dbReference>
<keyword evidence="2" id="KW-0964">Secreted</keyword>
<name>A0A2P7RVB3_9HYPH</name>
<dbReference type="SUPFAM" id="SSF51120">
    <property type="entry name" value="beta-Roll"/>
    <property type="match status" value="5"/>
</dbReference>
<gene>
    <name evidence="3" type="ORF">C7I84_24525</name>
</gene>
<dbReference type="Pfam" id="PF00353">
    <property type="entry name" value="HemolysinCabind"/>
    <property type="match status" value="7"/>
</dbReference>
<dbReference type="PRINTS" id="PR00313">
    <property type="entry name" value="CABNDNGRPT"/>
</dbReference>
<evidence type="ECO:0000313" key="4">
    <source>
        <dbReference type="Proteomes" id="UP000241229"/>
    </source>
</evidence>
<dbReference type="InterPro" id="IPR001343">
    <property type="entry name" value="Hemolysn_Ca-bd"/>
</dbReference>
<accession>A0A2P7RVB3</accession>
<dbReference type="PANTHER" id="PTHR38340:SF1">
    <property type="entry name" value="S-LAYER PROTEIN"/>
    <property type="match status" value="1"/>
</dbReference>
<dbReference type="Proteomes" id="UP000241229">
    <property type="component" value="Unassembled WGS sequence"/>
</dbReference>
<dbReference type="AlphaFoldDB" id="A0A2P7RVB3"/>
<dbReference type="EMBL" id="PXYK01000031">
    <property type="protein sequence ID" value="PSJ54164.1"/>
    <property type="molecule type" value="Genomic_DNA"/>
</dbReference>